<name>X6MWL7_RETFI</name>
<accession>X6MWL7</accession>
<feature type="region of interest" description="Disordered" evidence="1">
    <location>
        <begin position="54"/>
        <end position="73"/>
    </location>
</feature>
<reference evidence="2 3" key="1">
    <citation type="journal article" date="2013" name="Curr. Biol.">
        <title>The Genome of the Foraminiferan Reticulomyxa filosa.</title>
        <authorList>
            <person name="Glockner G."/>
            <person name="Hulsmann N."/>
            <person name="Schleicher M."/>
            <person name="Noegel A.A."/>
            <person name="Eichinger L."/>
            <person name="Gallinger C."/>
            <person name="Pawlowski J."/>
            <person name="Sierra R."/>
            <person name="Euteneuer U."/>
            <person name="Pillet L."/>
            <person name="Moustafa A."/>
            <person name="Platzer M."/>
            <person name="Groth M."/>
            <person name="Szafranski K."/>
            <person name="Schliwa M."/>
        </authorList>
    </citation>
    <scope>NUCLEOTIDE SEQUENCE [LARGE SCALE GENOMIC DNA]</scope>
</reference>
<sequence>KWKGMSEFEVSCASSLMDAKLKLLQMINELVFLDDEDESDCPEDDYTHIVVTNNANDDNSNVKSPSHKPASPLTQTLSTNAMLRVRNQLAFLVLIRVYTNTASSWTRMEILTRILTIMYQATNVQFLVDWHAIEPLLWRMPTVSHEERKKVLSILQYVIQSTPTDTPPLAELRVIQQLLLQAIDRDM</sequence>
<feature type="non-terminal residue" evidence="2">
    <location>
        <position position="1"/>
    </location>
</feature>
<feature type="non-terminal residue" evidence="2">
    <location>
        <position position="187"/>
    </location>
</feature>
<gene>
    <name evidence="2" type="ORF">RFI_19448</name>
</gene>
<protein>
    <submittedName>
        <fullName evidence="2">Uncharacterized protein</fullName>
    </submittedName>
</protein>
<dbReference type="AlphaFoldDB" id="X6MWL7"/>
<evidence type="ECO:0000313" key="2">
    <source>
        <dbReference type="EMBL" id="ETO17862.1"/>
    </source>
</evidence>
<keyword evidence="3" id="KW-1185">Reference proteome</keyword>
<feature type="compositionally biased region" description="Polar residues" evidence="1">
    <location>
        <begin position="54"/>
        <end position="64"/>
    </location>
</feature>
<evidence type="ECO:0000313" key="3">
    <source>
        <dbReference type="Proteomes" id="UP000023152"/>
    </source>
</evidence>
<dbReference type="EMBL" id="ASPP01015858">
    <property type="protein sequence ID" value="ETO17862.1"/>
    <property type="molecule type" value="Genomic_DNA"/>
</dbReference>
<evidence type="ECO:0000256" key="1">
    <source>
        <dbReference type="SAM" id="MobiDB-lite"/>
    </source>
</evidence>
<organism evidence="2 3">
    <name type="scientific">Reticulomyxa filosa</name>
    <dbReference type="NCBI Taxonomy" id="46433"/>
    <lineage>
        <taxon>Eukaryota</taxon>
        <taxon>Sar</taxon>
        <taxon>Rhizaria</taxon>
        <taxon>Retaria</taxon>
        <taxon>Foraminifera</taxon>
        <taxon>Monothalamids</taxon>
        <taxon>Reticulomyxidae</taxon>
        <taxon>Reticulomyxa</taxon>
    </lineage>
</organism>
<comment type="caution">
    <text evidence="2">The sequence shown here is derived from an EMBL/GenBank/DDBJ whole genome shotgun (WGS) entry which is preliminary data.</text>
</comment>
<proteinExistence type="predicted"/>
<dbReference type="Proteomes" id="UP000023152">
    <property type="component" value="Unassembled WGS sequence"/>
</dbReference>